<keyword evidence="3" id="KW-1185">Reference proteome</keyword>
<comment type="caution">
    <text evidence="2">The sequence shown here is derived from an EMBL/GenBank/DDBJ whole genome shotgun (WGS) entry which is preliminary data.</text>
</comment>
<proteinExistence type="predicted"/>
<dbReference type="OrthoDB" id="3508416at2759"/>
<feature type="region of interest" description="Disordered" evidence="1">
    <location>
        <begin position="20"/>
        <end position="39"/>
    </location>
</feature>
<evidence type="ECO:0000256" key="1">
    <source>
        <dbReference type="SAM" id="MobiDB-lite"/>
    </source>
</evidence>
<dbReference type="VEuPathDB" id="FungiDB:TRIVIDRAFT_61020"/>
<dbReference type="HOGENOM" id="CLU_504388_0_0_1"/>
<sequence>MGSAAYHDFNADGCGVDEVPRFSLSHSPESLRTATTPGTPDDIQSEFGEAVNAAQASSSSAARATSALRVFTHQPNDSISSISDFVMATNGPKPILGADIPRFGNNLGAGSRAAQIWAPPSVPLDRSAAVERQNAAHFRWGSLDTRRSLVAGHENPLARLPPFLTNQRQLSAVVDNPNVGRPFSSETVASEQPFPRQPFTQPNVNVPRQYHHDDQGLPVRRYIPPSSNSNSSFDLSGLHGALLSSTASASEADDTQPLGIDILRLSPPRIQPVRQPIPPPAPVQVPPNGQPHGFLPMQAVMQQTPPGVFAHESCIDAFGSSKFSTRYHGMHTETNASAEHLTPEQNCALWLTNLPPGVSTHELLSAIRNVGRVWCSYVNYPDYVTHQTAAAKVVFFTAEAAQQLLSVSWTRGLFIQGYRVKVSHNRIKYGSHAITGKMSRCLIITGHADFVNEASLTKFFKDRFIFQVDEVVELIKAGGRAVVEFKFGSYRCQSQMGKMSLEKDRPAGFEKVEFGDDPCEVGDTMASYGIAAERIQGRGL</sequence>
<evidence type="ECO:0000313" key="3">
    <source>
        <dbReference type="Proteomes" id="UP000007115"/>
    </source>
</evidence>
<dbReference type="InterPro" id="IPR035979">
    <property type="entry name" value="RBD_domain_sf"/>
</dbReference>
<accession>G9MLG4</accession>
<protein>
    <recommendedName>
        <fullName evidence="4">RRM domain-containing protein</fullName>
    </recommendedName>
</protein>
<dbReference type="InParanoid" id="G9MLG4"/>
<dbReference type="EMBL" id="ABDF02000004">
    <property type="protein sequence ID" value="EHK24215.1"/>
    <property type="molecule type" value="Genomic_DNA"/>
</dbReference>
<dbReference type="RefSeq" id="XP_013958429.1">
    <property type="nucleotide sequence ID" value="XM_014102954.1"/>
</dbReference>
<feature type="compositionally biased region" description="Polar residues" evidence="1">
    <location>
        <begin position="24"/>
        <end position="38"/>
    </location>
</feature>
<dbReference type="AlphaFoldDB" id="G9MLG4"/>
<dbReference type="Proteomes" id="UP000007115">
    <property type="component" value="Unassembled WGS sequence"/>
</dbReference>
<evidence type="ECO:0008006" key="4">
    <source>
        <dbReference type="Google" id="ProtNLM"/>
    </source>
</evidence>
<dbReference type="STRING" id="413071.G9MLG4"/>
<dbReference type="GeneID" id="25796164"/>
<organism evidence="2 3">
    <name type="scientific">Hypocrea virens (strain Gv29-8 / FGSC 10586)</name>
    <name type="common">Gliocladium virens</name>
    <name type="synonym">Trichoderma virens</name>
    <dbReference type="NCBI Taxonomy" id="413071"/>
    <lineage>
        <taxon>Eukaryota</taxon>
        <taxon>Fungi</taxon>
        <taxon>Dikarya</taxon>
        <taxon>Ascomycota</taxon>
        <taxon>Pezizomycotina</taxon>
        <taxon>Sordariomycetes</taxon>
        <taxon>Hypocreomycetidae</taxon>
        <taxon>Hypocreales</taxon>
        <taxon>Hypocreaceae</taxon>
        <taxon>Trichoderma</taxon>
    </lineage>
</organism>
<evidence type="ECO:0000313" key="2">
    <source>
        <dbReference type="EMBL" id="EHK24215.1"/>
    </source>
</evidence>
<dbReference type="SUPFAM" id="SSF54928">
    <property type="entry name" value="RNA-binding domain, RBD"/>
    <property type="match status" value="1"/>
</dbReference>
<gene>
    <name evidence="2" type="ORF">TRIVIDRAFT_61020</name>
</gene>
<dbReference type="OMA" id="LPMQAVM"/>
<name>G9MLG4_HYPVG</name>
<reference evidence="2 3" key="1">
    <citation type="journal article" date="2011" name="Genome Biol.">
        <title>Comparative genome sequence analysis underscores mycoparasitism as the ancestral life style of Trichoderma.</title>
        <authorList>
            <person name="Kubicek C.P."/>
            <person name="Herrera-Estrella A."/>
            <person name="Seidl-Seiboth V."/>
            <person name="Martinez D.A."/>
            <person name="Druzhinina I.S."/>
            <person name="Thon M."/>
            <person name="Zeilinger S."/>
            <person name="Casas-Flores S."/>
            <person name="Horwitz B.A."/>
            <person name="Mukherjee P.K."/>
            <person name="Mukherjee M."/>
            <person name="Kredics L."/>
            <person name="Alcaraz L.D."/>
            <person name="Aerts A."/>
            <person name="Antal Z."/>
            <person name="Atanasova L."/>
            <person name="Cervantes-Badillo M.G."/>
            <person name="Challacombe J."/>
            <person name="Chertkov O."/>
            <person name="McCluskey K."/>
            <person name="Coulpier F."/>
            <person name="Deshpande N."/>
            <person name="von Doehren H."/>
            <person name="Ebbole D.J."/>
            <person name="Esquivel-Naranjo E.U."/>
            <person name="Fekete E."/>
            <person name="Flipphi M."/>
            <person name="Glaser F."/>
            <person name="Gomez-Rodriguez E.Y."/>
            <person name="Gruber S."/>
            <person name="Han C."/>
            <person name="Henrissat B."/>
            <person name="Hermosa R."/>
            <person name="Hernandez-Onate M."/>
            <person name="Karaffa L."/>
            <person name="Kosti I."/>
            <person name="Le Crom S."/>
            <person name="Lindquist E."/>
            <person name="Lucas S."/>
            <person name="Luebeck M."/>
            <person name="Luebeck P.S."/>
            <person name="Margeot A."/>
            <person name="Metz B."/>
            <person name="Misra M."/>
            <person name="Nevalainen H."/>
            <person name="Omann M."/>
            <person name="Packer N."/>
            <person name="Perrone G."/>
            <person name="Uresti-Rivera E.E."/>
            <person name="Salamov A."/>
            <person name="Schmoll M."/>
            <person name="Seiboth B."/>
            <person name="Shapiro H."/>
            <person name="Sukno S."/>
            <person name="Tamayo-Ramos J.A."/>
            <person name="Tisch D."/>
            <person name="Wiest A."/>
            <person name="Wilkinson H.H."/>
            <person name="Zhang M."/>
            <person name="Coutinho P.M."/>
            <person name="Kenerley C.M."/>
            <person name="Monte E."/>
            <person name="Baker S.E."/>
            <person name="Grigoriev I.V."/>
        </authorList>
    </citation>
    <scope>NUCLEOTIDE SEQUENCE [LARGE SCALE GENOMIC DNA]</scope>
    <source>
        <strain evidence="3">Gv29-8 / FGSC 10586</strain>
    </source>
</reference>
<feature type="region of interest" description="Disordered" evidence="1">
    <location>
        <begin position="185"/>
        <end position="212"/>
    </location>
</feature>
<dbReference type="eggNOG" id="ENOG502SP4B">
    <property type="taxonomic scope" value="Eukaryota"/>
</dbReference>
<dbReference type="GO" id="GO:0003676">
    <property type="term" value="F:nucleic acid binding"/>
    <property type="evidence" value="ECO:0007669"/>
    <property type="project" value="InterPro"/>
</dbReference>